<gene>
    <name evidence="2" type="ORF">NCTC13067_01120</name>
</gene>
<dbReference type="EMBL" id="UGTM01000001">
    <property type="protein sequence ID" value="SUB87452.1"/>
    <property type="molecule type" value="Genomic_DNA"/>
</dbReference>
<sequence length="369" mass="41641">MTGRVFPLFLSLAVSLVAAAQPSTAVASRDAMLYETSTHLCLQADTLTCISMDMEWPKGLNGSLLPELQRSLTTFFFGQPSDSYEAGRRSFLSAHGEEKQTIEEGRTFIQRYCEMHLRCLWLEPGRYISFLARMEKCNESSVVVSNHSYFTFDLLNNRMLTQKDVFNQTRLWQNAGIRYQFCEVLDTTSNASPFDSIDWDMLPGQFALMGQRTLFDLGADNAGGVWSEVDNAVIDVLFSKNFKKWLKQPIPLASREMLPAKDIYLSSPDDSLSVESQPQFEGNIAAAIGRNIPYTDLQTGPVSDGKVYVSFIVDKDASLKDIVFLTVRNIRLNRAVASALQMMYGWKPAVRNGEPVARRYFLPLILHFK</sequence>
<dbReference type="RefSeq" id="WP_025067781.1">
    <property type="nucleotide sequence ID" value="NZ_UGTM01000001.1"/>
</dbReference>
<reference evidence="2 3" key="1">
    <citation type="submission" date="2018-06" db="EMBL/GenBank/DDBJ databases">
        <authorList>
            <consortium name="Pathogen Informatics"/>
            <person name="Doyle S."/>
        </authorList>
    </citation>
    <scope>NUCLEOTIDE SEQUENCE [LARGE SCALE GENOMIC DNA]</scope>
    <source>
        <strain evidence="2 3">NCTC13067</strain>
    </source>
</reference>
<protein>
    <recommendedName>
        <fullName evidence="4">Energy transducer TonB</fullName>
    </recommendedName>
</protein>
<feature type="chain" id="PRO_5016755190" description="Energy transducer TonB" evidence="1">
    <location>
        <begin position="21"/>
        <end position="369"/>
    </location>
</feature>
<dbReference type="Gene3D" id="3.30.1150.10">
    <property type="match status" value="1"/>
</dbReference>
<evidence type="ECO:0000313" key="2">
    <source>
        <dbReference type="EMBL" id="SUB87452.1"/>
    </source>
</evidence>
<name>A0A379E579_9BACT</name>
<evidence type="ECO:0000256" key="1">
    <source>
        <dbReference type="SAM" id="SignalP"/>
    </source>
</evidence>
<evidence type="ECO:0008006" key="4">
    <source>
        <dbReference type="Google" id="ProtNLM"/>
    </source>
</evidence>
<accession>A0A379E579</accession>
<feature type="signal peptide" evidence="1">
    <location>
        <begin position="1"/>
        <end position="20"/>
    </location>
</feature>
<proteinExistence type="predicted"/>
<keyword evidence="1" id="KW-0732">Signal</keyword>
<dbReference type="AlphaFoldDB" id="A0A379E579"/>
<dbReference type="Proteomes" id="UP000255469">
    <property type="component" value="Unassembled WGS sequence"/>
</dbReference>
<evidence type="ECO:0000313" key="3">
    <source>
        <dbReference type="Proteomes" id="UP000255469"/>
    </source>
</evidence>
<dbReference type="SUPFAM" id="SSF74653">
    <property type="entry name" value="TolA/TonB C-terminal domain"/>
    <property type="match status" value="1"/>
</dbReference>
<organism evidence="2 3">
    <name type="scientific">Prevotella denticola</name>
    <dbReference type="NCBI Taxonomy" id="28129"/>
    <lineage>
        <taxon>Bacteria</taxon>
        <taxon>Pseudomonadati</taxon>
        <taxon>Bacteroidota</taxon>
        <taxon>Bacteroidia</taxon>
        <taxon>Bacteroidales</taxon>
        <taxon>Prevotellaceae</taxon>
        <taxon>Prevotella</taxon>
    </lineage>
</organism>